<dbReference type="NCBIfam" id="TIGR00573">
    <property type="entry name" value="dnaq"/>
    <property type="match status" value="1"/>
</dbReference>
<dbReference type="PANTHER" id="PTHR30562:SF1">
    <property type="entry name" value="UVRABC SYSTEM PROTEIN C"/>
    <property type="match status" value="1"/>
</dbReference>
<sequence>MQSPQAGPRTAHVPQSILTMSIGAVCGPPRTVFDRLFGQRVERKPSEGVPNVSTMTSLPAQPTIDDLGTPLALVSFCVVDLETTGGGLDDRVTEIGAVKVRGGEVLGEFQTLVNPKAHIPPLIAVLTGITNSMVADAPRLSAALPGFLEFSRGCVMVAHNAGFDMGFLKRACTEFGYAWPNPAVVDTVALARQALLRDEVRNHKLATLAQHFRAEVTPNHRALTDAQATVTVLHGLLERVGNLGVHTLEDLLEFTRRVSPQRRAKRTWAAGLPKSPGVYWFVADGRDLAGRATRQVLYVGKSRNLAARVRSYFTAAETRPRIDEMVRIATGVEHLECSTELEAEVLELRLIATHSPRYNRRSKFPERRVWLKLTREPFPRLSIVRQCLADGADYFGPFSRRSGAEAVQTALYDAFPIRQCTTRLSPRRVSGACVLGEMGKCLAPCELAVTPQQYGELIEQVRSSLTTDIRPVLNAAQSRLASLIRRQRFEDAAVVTARLSGFASSAVRHHRVASLAGCPQIVAAYRQVDDWHIHVIRYGRLAAAARARPGDVPQAIARSAVAVAEQVAPPVGPQSAATTEETERIAAWLERPGVRLIDIEGDWSWPLHIGLAEGDLARHALPDPLPSDRPQQAASGASKAV</sequence>
<dbReference type="Proteomes" id="UP000238164">
    <property type="component" value="Chromosome 1"/>
</dbReference>
<dbReference type="NCBIfam" id="NF005907">
    <property type="entry name" value="PRK07883.1-5"/>
    <property type="match status" value="1"/>
</dbReference>
<evidence type="ECO:0000313" key="5">
    <source>
        <dbReference type="Proteomes" id="UP000238164"/>
    </source>
</evidence>
<organism evidence="4 5">
    <name type="scientific">Micropruina glycogenica</name>
    <dbReference type="NCBI Taxonomy" id="75385"/>
    <lineage>
        <taxon>Bacteria</taxon>
        <taxon>Bacillati</taxon>
        <taxon>Actinomycetota</taxon>
        <taxon>Actinomycetes</taxon>
        <taxon>Propionibacteriales</taxon>
        <taxon>Nocardioidaceae</taxon>
        <taxon>Micropruina</taxon>
    </lineage>
</organism>
<dbReference type="SUPFAM" id="SSF53098">
    <property type="entry name" value="Ribonuclease H-like"/>
    <property type="match status" value="1"/>
</dbReference>
<dbReference type="InterPro" id="IPR006054">
    <property type="entry name" value="DnaQ"/>
</dbReference>
<dbReference type="CDD" id="cd10434">
    <property type="entry name" value="GIY-YIG_UvrC_Cho"/>
    <property type="match status" value="1"/>
</dbReference>
<dbReference type="AlphaFoldDB" id="A0A2N9JJ59"/>
<evidence type="ECO:0000256" key="1">
    <source>
        <dbReference type="ARBA" id="ARBA00022839"/>
    </source>
</evidence>
<dbReference type="Pfam" id="PF00929">
    <property type="entry name" value="RNase_T"/>
    <property type="match status" value="1"/>
</dbReference>
<dbReference type="InterPro" id="IPR012337">
    <property type="entry name" value="RNaseH-like_sf"/>
</dbReference>
<dbReference type="GO" id="GO:0003887">
    <property type="term" value="F:DNA-directed DNA polymerase activity"/>
    <property type="evidence" value="ECO:0007669"/>
    <property type="project" value="InterPro"/>
</dbReference>
<name>A0A2N9JJ59_9ACTN</name>
<dbReference type="EMBL" id="LT985188">
    <property type="protein sequence ID" value="SPD87459.1"/>
    <property type="molecule type" value="Genomic_DNA"/>
</dbReference>
<dbReference type="InterPro" id="IPR050066">
    <property type="entry name" value="UvrABC_protein_C"/>
</dbReference>
<dbReference type="InterPro" id="IPR036397">
    <property type="entry name" value="RNaseH_sf"/>
</dbReference>
<keyword evidence="1" id="KW-0540">Nuclease</keyword>
<dbReference type="InterPro" id="IPR035901">
    <property type="entry name" value="GIY-YIG_endonuc_sf"/>
</dbReference>
<reference evidence="4 5" key="1">
    <citation type="submission" date="2018-02" db="EMBL/GenBank/DDBJ databases">
        <authorList>
            <person name="Cohen D.B."/>
            <person name="Kent A.D."/>
        </authorList>
    </citation>
    <scope>NUCLEOTIDE SEQUENCE [LARGE SCALE GENOMIC DNA]</scope>
    <source>
        <strain evidence="4">1</strain>
    </source>
</reference>
<evidence type="ECO:0000256" key="2">
    <source>
        <dbReference type="SAM" id="MobiDB-lite"/>
    </source>
</evidence>
<dbReference type="InterPro" id="IPR013520">
    <property type="entry name" value="Ribonucl_H"/>
</dbReference>
<dbReference type="PROSITE" id="PS50164">
    <property type="entry name" value="GIY_YIG"/>
    <property type="match status" value="1"/>
</dbReference>
<protein>
    <submittedName>
        <fullName evidence="4">Putative enzyme</fullName>
        <ecNumber evidence="4">3.1.-.-</ecNumber>
    </submittedName>
</protein>
<dbReference type="GO" id="GO:0003677">
    <property type="term" value="F:DNA binding"/>
    <property type="evidence" value="ECO:0007669"/>
    <property type="project" value="InterPro"/>
</dbReference>
<evidence type="ECO:0000259" key="3">
    <source>
        <dbReference type="PROSITE" id="PS50164"/>
    </source>
</evidence>
<dbReference type="GO" id="GO:0006289">
    <property type="term" value="P:nucleotide-excision repair"/>
    <property type="evidence" value="ECO:0007669"/>
    <property type="project" value="InterPro"/>
</dbReference>
<dbReference type="GO" id="GO:0009380">
    <property type="term" value="C:excinuclease repair complex"/>
    <property type="evidence" value="ECO:0007669"/>
    <property type="project" value="TreeGrafter"/>
</dbReference>
<evidence type="ECO:0000313" key="4">
    <source>
        <dbReference type="EMBL" id="SPD87459.1"/>
    </source>
</evidence>
<dbReference type="SMART" id="SM00465">
    <property type="entry name" value="GIYc"/>
    <property type="match status" value="1"/>
</dbReference>
<gene>
    <name evidence="4" type="ORF">MPLG2_2429</name>
</gene>
<feature type="domain" description="GIY-YIG" evidence="3">
    <location>
        <begin position="274"/>
        <end position="360"/>
    </location>
</feature>
<proteinExistence type="predicted"/>
<feature type="region of interest" description="Disordered" evidence="2">
    <location>
        <begin position="620"/>
        <end position="641"/>
    </location>
</feature>
<dbReference type="EC" id="3.1.-.-" evidence="4"/>
<dbReference type="FunFam" id="3.30.420.10:FF:000045">
    <property type="entry name" value="3'-5' exonuclease DinG"/>
    <property type="match status" value="1"/>
</dbReference>
<accession>A0A2N9JJ59</accession>
<dbReference type="GO" id="GO:0004527">
    <property type="term" value="F:exonuclease activity"/>
    <property type="evidence" value="ECO:0007669"/>
    <property type="project" value="UniProtKB-KW"/>
</dbReference>
<dbReference type="CDD" id="cd06127">
    <property type="entry name" value="DEDDh"/>
    <property type="match status" value="1"/>
</dbReference>
<dbReference type="SUPFAM" id="SSF82771">
    <property type="entry name" value="GIY-YIG endonuclease"/>
    <property type="match status" value="1"/>
</dbReference>
<dbReference type="KEGG" id="mgg:MPLG2_2429"/>
<keyword evidence="5" id="KW-1185">Reference proteome</keyword>
<dbReference type="InterPro" id="IPR000305">
    <property type="entry name" value="GIY-YIG_endonuc"/>
</dbReference>
<dbReference type="SMART" id="SM00479">
    <property type="entry name" value="EXOIII"/>
    <property type="match status" value="1"/>
</dbReference>
<dbReference type="NCBIfam" id="NF005905">
    <property type="entry name" value="PRK07883.1-3"/>
    <property type="match status" value="1"/>
</dbReference>
<dbReference type="InterPro" id="IPR047296">
    <property type="entry name" value="GIY-YIG_UvrC_Cho"/>
</dbReference>
<keyword evidence="1" id="KW-0269">Exonuclease</keyword>
<dbReference type="PANTHER" id="PTHR30562">
    <property type="entry name" value="UVRC/OXIDOREDUCTASE"/>
    <property type="match status" value="1"/>
</dbReference>
<dbReference type="Gene3D" id="3.30.420.10">
    <property type="entry name" value="Ribonuclease H-like superfamily/Ribonuclease H"/>
    <property type="match status" value="1"/>
</dbReference>
<dbReference type="Gene3D" id="3.40.1440.10">
    <property type="entry name" value="GIY-YIG endonuclease"/>
    <property type="match status" value="1"/>
</dbReference>
<dbReference type="GO" id="GO:0006260">
    <property type="term" value="P:DNA replication"/>
    <property type="evidence" value="ECO:0007669"/>
    <property type="project" value="InterPro"/>
</dbReference>
<keyword evidence="4" id="KW-0378">Hydrolase</keyword>